<organism evidence="1">
    <name type="scientific">Siphoviridae sp. cttU829</name>
    <dbReference type="NCBI Taxonomy" id="2823605"/>
    <lineage>
        <taxon>Viruses</taxon>
        <taxon>Duplodnaviria</taxon>
        <taxon>Heunggongvirae</taxon>
        <taxon>Uroviricota</taxon>
        <taxon>Caudoviricetes</taxon>
    </lineage>
</organism>
<name>A0A8S5LCH4_9CAUD</name>
<evidence type="ECO:0000313" key="1">
    <source>
        <dbReference type="EMBL" id="DAD67571.1"/>
    </source>
</evidence>
<proteinExistence type="predicted"/>
<dbReference type="EMBL" id="BK014681">
    <property type="protein sequence ID" value="DAD67571.1"/>
    <property type="molecule type" value="Genomic_DNA"/>
</dbReference>
<sequence>MEEKKPVVPTLRNMAVGDVEKWPIERMEVVRNSVNRYMAQNRRSGVRFALRCVEFDVTITRTA</sequence>
<protein>
    <submittedName>
        <fullName evidence="1">Uncharacterized protein</fullName>
    </submittedName>
</protein>
<accession>A0A8S5LCH4</accession>
<reference evidence="1" key="1">
    <citation type="journal article" date="2021" name="Proc. Natl. Acad. Sci. U.S.A.">
        <title>A Catalog of Tens of Thousands of Viruses from Human Metagenomes Reveals Hidden Associations with Chronic Diseases.</title>
        <authorList>
            <person name="Tisza M.J."/>
            <person name="Buck C.B."/>
        </authorList>
    </citation>
    <scope>NUCLEOTIDE SEQUENCE</scope>
    <source>
        <strain evidence="1">CttU829</strain>
    </source>
</reference>